<accession>A0A6J7K9B5</accession>
<evidence type="ECO:0000313" key="1">
    <source>
        <dbReference type="EMBL" id="CAB4952035.1"/>
    </source>
</evidence>
<name>A0A6J7K9B5_9ZZZZ</name>
<reference evidence="1" key="1">
    <citation type="submission" date="2020-05" db="EMBL/GenBank/DDBJ databases">
        <authorList>
            <person name="Chiriac C."/>
            <person name="Salcher M."/>
            <person name="Ghai R."/>
            <person name="Kavagutti S V."/>
        </authorList>
    </citation>
    <scope>NUCLEOTIDE SEQUENCE</scope>
</reference>
<dbReference type="EMBL" id="CAFBMW010000023">
    <property type="protein sequence ID" value="CAB4952035.1"/>
    <property type="molecule type" value="Genomic_DNA"/>
</dbReference>
<sequence>MLRRFDVPPALLATPSGSYQCYSSDGMSMLAYV</sequence>
<gene>
    <name evidence="1" type="ORF">UFOPK3662_02619</name>
</gene>
<dbReference type="AlphaFoldDB" id="A0A6J7K9B5"/>
<protein>
    <submittedName>
        <fullName evidence="1">Unannotated protein</fullName>
    </submittedName>
</protein>
<proteinExistence type="predicted"/>
<organism evidence="1">
    <name type="scientific">freshwater metagenome</name>
    <dbReference type="NCBI Taxonomy" id="449393"/>
    <lineage>
        <taxon>unclassified sequences</taxon>
        <taxon>metagenomes</taxon>
        <taxon>ecological metagenomes</taxon>
    </lineage>
</organism>